<gene>
    <name evidence="2" type="ORF">GTQ48_07175</name>
</gene>
<dbReference type="RefSeq" id="WP_163105889.1">
    <property type="nucleotide sequence ID" value="NZ_JAAAWO010000004.1"/>
</dbReference>
<evidence type="ECO:0000313" key="2">
    <source>
        <dbReference type="EMBL" id="NDW15296.1"/>
    </source>
</evidence>
<dbReference type="Pfam" id="PF04575">
    <property type="entry name" value="SlipAM"/>
    <property type="match status" value="1"/>
</dbReference>
<evidence type="ECO:0000313" key="3">
    <source>
        <dbReference type="Proteomes" id="UP000471381"/>
    </source>
</evidence>
<keyword evidence="3" id="KW-1185">Reference proteome</keyword>
<dbReference type="Proteomes" id="UP000471381">
    <property type="component" value="Unassembled WGS sequence"/>
</dbReference>
<dbReference type="InterPro" id="IPR007655">
    <property type="entry name" value="Slam_C"/>
</dbReference>
<accession>A0A6N9THA4</accession>
<dbReference type="EMBL" id="JAAAWO010000004">
    <property type="protein sequence ID" value="NDW15296.1"/>
    <property type="molecule type" value="Genomic_DNA"/>
</dbReference>
<organism evidence="2 3">
    <name type="scientific">Alteromonas genovensis</name>
    <dbReference type="NCBI Taxonomy" id="471225"/>
    <lineage>
        <taxon>Bacteria</taxon>
        <taxon>Pseudomonadati</taxon>
        <taxon>Pseudomonadota</taxon>
        <taxon>Gammaproteobacteria</taxon>
        <taxon>Alteromonadales</taxon>
        <taxon>Alteromonadaceae</taxon>
        <taxon>Alteromonas/Salinimonas group</taxon>
        <taxon>Alteromonas</taxon>
    </lineage>
</organism>
<dbReference type="AlphaFoldDB" id="A0A6N9THA4"/>
<comment type="caution">
    <text evidence="2">The sequence shown here is derived from an EMBL/GenBank/DDBJ whole genome shotgun (WGS) entry which is preliminary data.</text>
</comment>
<reference evidence="2 3" key="1">
    <citation type="submission" date="2020-01" db="EMBL/GenBank/DDBJ databases">
        <title>Genomes of bacteria type strains.</title>
        <authorList>
            <person name="Chen J."/>
            <person name="Zhu S."/>
            <person name="Yang J."/>
        </authorList>
    </citation>
    <scope>NUCLEOTIDE SEQUENCE [LARGE SCALE GENOMIC DNA]</scope>
    <source>
        <strain evidence="2 3">LMG 24078</strain>
    </source>
</reference>
<protein>
    <submittedName>
        <fullName evidence="2">DUF560 domain-containing protein</fullName>
    </submittedName>
</protein>
<proteinExistence type="predicted"/>
<sequence>MKTLNECTIARSVALMTALVFTPRLHAMNDSSLSDEKSWFSLTGKGYVAYQHDSNVGISELDTNSNSADSARYTKGNLKLSIAPTDAWVSDLSVTHSATSYGEQSEFDLDITTLGVASSYAFEALKVGVHYYDANASLGSDRFLSYEQYGVSAGKLIMQRGYVRLSTDKVAKQFETATNRNSNADSFRADMFWFFEDDDFVELALTYQDEDAVDNVFSFKSNGLELGYSYPVSVLSKVLTFKLAYQLNNRNYANETAGGIGREDDSQRIKLDINYEVLSYLDVVFSARSGDFDSTLAQADYNETIAEIGVNLHF</sequence>
<evidence type="ECO:0000259" key="1">
    <source>
        <dbReference type="Pfam" id="PF04575"/>
    </source>
</evidence>
<feature type="domain" description="Surface lipoprotein assembly modifier C-terminal" evidence="1">
    <location>
        <begin position="86"/>
        <end position="281"/>
    </location>
</feature>
<name>A0A6N9THA4_9ALTE</name>